<dbReference type="Proteomes" id="UP000533269">
    <property type="component" value="Unassembled WGS sequence"/>
</dbReference>
<dbReference type="RefSeq" id="WP_183392678.1">
    <property type="nucleotide sequence ID" value="NZ_JACHVY010000004.1"/>
</dbReference>
<proteinExistence type="predicted"/>
<reference evidence="1 2" key="2">
    <citation type="submission" date="2020-08" db="EMBL/GenBank/DDBJ databases">
        <authorList>
            <person name="Partida-Martinez L."/>
            <person name="Huntemann M."/>
            <person name="Clum A."/>
            <person name="Wang J."/>
            <person name="Palaniappan K."/>
            <person name="Ritter S."/>
            <person name="Chen I.-M."/>
            <person name="Stamatis D."/>
            <person name="Reddy T."/>
            <person name="O'Malley R."/>
            <person name="Daum C."/>
            <person name="Shapiro N."/>
            <person name="Ivanova N."/>
            <person name="Kyrpides N."/>
            <person name="Woyke T."/>
        </authorList>
    </citation>
    <scope>NUCLEOTIDE SEQUENCE [LARGE SCALE GENOMIC DNA]</scope>
    <source>
        <strain evidence="1 2">AS2.23</strain>
    </source>
</reference>
<reference evidence="1 2" key="1">
    <citation type="submission" date="2020-08" db="EMBL/GenBank/DDBJ databases">
        <title>The Agave Microbiome: Exploring the role of microbial communities in plant adaptations to desert environments.</title>
        <authorList>
            <person name="Partida-Martinez L.P."/>
        </authorList>
    </citation>
    <scope>NUCLEOTIDE SEQUENCE [LARGE SCALE GENOMIC DNA]</scope>
    <source>
        <strain evidence="1 2">AS2.23</strain>
    </source>
</reference>
<sequence>MDDDLQHLAELIPTRGAPVRTLDDAGTGTWRVRASRVTVRLDLDARTVVRSTDTLPTLTPDPLDGRVLALTAVRSCTVGEPLSLLVHDADGRPATVRAPKVRYVQPVDPEAGARRERHLRQLSAAVAAGSDSPDDRRAAVHFGATWAAVGEAYDLSGVQAAARWKEQDREVLARLRAARGETSTAPETVA</sequence>
<evidence type="ECO:0000313" key="2">
    <source>
        <dbReference type="Proteomes" id="UP000533269"/>
    </source>
</evidence>
<gene>
    <name evidence="1" type="ORF">FHR75_003893</name>
</gene>
<dbReference type="AlphaFoldDB" id="A0A7W4TR09"/>
<protein>
    <submittedName>
        <fullName evidence="1">Uncharacterized protein</fullName>
    </submittedName>
</protein>
<name>A0A7W4TR09_KINRA</name>
<accession>A0A7W4TR09</accession>
<comment type="caution">
    <text evidence="1">The sequence shown here is derived from an EMBL/GenBank/DDBJ whole genome shotgun (WGS) entry which is preliminary data.</text>
</comment>
<organism evidence="1 2">
    <name type="scientific">Kineococcus radiotolerans</name>
    <dbReference type="NCBI Taxonomy" id="131568"/>
    <lineage>
        <taxon>Bacteria</taxon>
        <taxon>Bacillati</taxon>
        <taxon>Actinomycetota</taxon>
        <taxon>Actinomycetes</taxon>
        <taxon>Kineosporiales</taxon>
        <taxon>Kineosporiaceae</taxon>
        <taxon>Kineococcus</taxon>
    </lineage>
</organism>
<evidence type="ECO:0000313" key="1">
    <source>
        <dbReference type="EMBL" id="MBB2903057.1"/>
    </source>
</evidence>
<dbReference type="EMBL" id="JACHVY010000004">
    <property type="protein sequence ID" value="MBB2903057.1"/>
    <property type="molecule type" value="Genomic_DNA"/>
</dbReference>